<organism evidence="1 2">
    <name type="scientific">Metamycoplasma hyosynoviae</name>
    <dbReference type="NCBI Taxonomy" id="29559"/>
    <lineage>
        <taxon>Bacteria</taxon>
        <taxon>Bacillati</taxon>
        <taxon>Mycoplasmatota</taxon>
        <taxon>Mycoplasmoidales</taxon>
        <taxon>Metamycoplasmataceae</taxon>
        <taxon>Metamycoplasma</taxon>
    </lineage>
</organism>
<reference evidence="1 2" key="1">
    <citation type="submission" date="2019-03" db="EMBL/GenBank/DDBJ databases">
        <title>Genomic Encyclopedia of Archaeal and Bacterial Type Strains, Phase II (KMG-II): from individual species to whole genera.</title>
        <authorList>
            <person name="Goeker M."/>
        </authorList>
    </citation>
    <scope>NUCLEOTIDE SEQUENCE [LARGE SCALE GENOMIC DNA]</scope>
    <source>
        <strain evidence="1 2">ATCC 25591</strain>
    </source>
</reference>
<dbReference type="RefSeq" id="WP_134076601.1">
    <property type="nucleotide sequence ID" value="NZ_JAQRAK010000002.1"/>
</dbReference>
<dbReference type="EMBL" id="SOCH01000003">
    <property type="protein sequence ID" value="TDU97850.1"/>
    <property type="molecule type" value="Genomic_DNA"/>
</dbReference>
<comment type="caution">
    <text evidence="1">The sequence shown here is derived from an EMBL/GenBank/DDBJ whole genome shotgun (WGS) entry which is preliminary data.</text>
</comment>
<dbReference type="Proteomes" id="UP000294882">
    <property type="component" value="Unassembled WGS sequence"/>
</dbReference>
<evidence type="ECO:0000313" key="2">
    <source>
        <dbReference type="Proteomes" id="UP000294882"/>
    </source>
</evidence>
<proteinExistence type="predicted"/>
<dbReference type="AlphaFoldDB" id="A0A4R7TY10"/>
<name>A0A4R7TY10_9BACT</name>
<gene>
    <name evidence="1" type="ORF">JN03_0378</name>
</gene>
<accession>A0A4R7TY10</accession>
<protein>
    <submittedName>
        <fullName evidence="1">Uncharacterized protein</fullName>
    </submittedName>
</protein>
<sequence length="174" mass="20842">MITKENYEPIKHINCNETNYVATSLFHSDYKLVVYKDFNTTFWDKKSPLCPYTKIEADLWGVRRVNYANDRDILWERIRLHNEWIAASIAFSITIHKDKNYLIIYESSEPSFFWDFLQNHANLNTNRKVFTLREGAEEKDFCVVSNLKRFPNFNKVWNSIEDFENAVLKLIEKE</sequence>
<evidence type="ECO:0000313" key="1">
    <source>
        <dbReference type="EMBL" id="TDU97850.1"/>
    </source>
</evidence>